<dbReference type="RefSeq" id="XP_066667508.1">
    <property type="nucleotide sequence ID" value="XM_066812166.1"/>
</dbReference>
<feature type="signal peptide" evidence="1">
    <location>
        <begin position="1"/>
        <end position="18"/>
    </location>
</feature>
<dbReference type="Proteomes" id="UP001433268">
    <property type="component" value="Unassembled WGS sequence"/>
</dbReference>
<evidence type="ECO:0000313" key="3">
    <source>
        <dbReference type="Proteomes" id="UP001433268"/>
    </source>
</evidence>
<gene>
    <name evidence="2" type="ORF">PG997_007851</name>
</gene>
<evidence type="ECO:0000313" key="2">
    <source>
        <dbReference type="EMBL" id="KAK8080033.1"/>
    </source>
</evidence>
<reference evidence="2 3" key="1">
    <citation type="submission" date="2023-01" db="EMBL/GenBank/DDBJ databases">
        <title>Analysis of 21 Apiospora genomes using comparative genomics revels a genus with tremendous synthesis potential of carbohydrate active enzymes and secondary metabolites.</title>
        <authorList>
            <person name="Sorensen T."/>
        </authorList>
    </citation>
    <scope>NUCLEOTIDE SEQUENCE [LARGE SCALE GENOMIC DNA]</scope>
    <source>
        <strain evidence="2 3">CBS 114990</strain>
    </source>
</reference>
<organism evidence="2 3">
    <name type="scientific">Apiospora hydei</name>
    <dbReference type="NCBI Taxonomy" id="1337664"/>
    <lineage>
        <taxon>Eukaryota</taxon>
        <taxon>Fungi</taxon>
        <taxon>Dikarya</taxon>
        <taxon>Ascomycota</taxon>
        <taxon>Pezizomycotina</taxon>
        <taxon>Sordariomycetes</taxon>
        <taxon>Xylariomycetidae</taxon>
        <taxon>Amphisphaeriales</taxon>
        <taxon>Apiosporaceae</taxon>
        <taxon>Apiospora</taxon>
    </lineage>
</organism>
<comment type="caution">
    <text evidence="2">The sequence shown here is derived from an EMBL/GenBank/DDBJ whole genome shotgun (WGS) entry which is preliminary data.</text>
</comment>
<name>A0ABR1W974_9PEZI</name>
<dbReference type="GeneID" id="92045226"/>
<sequence>MQFIFALVFFLLGLSANAATFNDIISTLPNGGYQMDMESASHGILDIMDVDGNPVKGSPFVIDVITAPAPVVHDPDPNANQTKDQWGNCHENGAGWFLQGSGDKTYGRGIKGGRSDPMTVCSNLV</sequence>
<accession>A0ABR1W974</accession>
<feature type="chain" id="PRO_5045869983" description="Secreted protein" evidence="1">
    <location>
        <begin position="19"/>
        <end position="125"/>
    </location>
</feature>
<dbReference type="EMBL" id="JAQQWN010000006">
    <property type="protein sequence ID" value="KAK8080033.1"/>
    <property type="molecule type" value="Genomic_DNA"/>
</dbReference>
<protein>
    <recommendedName>
        <fullName evidence="4">Secreted protein</fullName>
    </recommendedName>
</protein>
<keyword evidence="3" id="KW-1185">Reference proteome</keyword>
<keyword evidence="1" id="KW-0732">Signal</keyword>
<evidence type="ECO:0008006" key="4">
    <source>
        <dbReference type="Google" id="ProtNLM"/>
    </source>
</evidence>
<evidence type="ECO:0000256" key="1">
    <source>
        <dbReference type="SAM" id="SignalP"/>
    </source>
</evidence>
<proteinExistence type="predicted"/>